<evidence type="ECO:0000256" key="1">
    <source>
        <dbReference type="ARBA" id="ARBA00022485"/>
    </source>
</evidence>
<organism evidence="2 3">
    <name type="scientific">Eiseniibacteriota bacterium</name>
    <dbReference type="NCBI Taxonomy" id="2212470"/>
    <lineage>
        <taxon>Bacteria</taxon>
        <taxon>Candidatus Eiseniibacteriota</taxon>
    </lineage>
</organism>
<evidence type="ECO:0000313" key="2">
    <source>
        <dbReference type="EMBL" id="MCA9728511.1"/>
    </source>
</evidence>
<evidence type="ECO:0000313" key="3">
    <source>
        <dbReference type="Proteomes" id="UP000697710"/>
    </source>
</evidence>
<reference evidence="2" key="2">
    <citation type="journal article" date="2021" name="Microbiome">
        <title>Successional dynamics and alternative stable states in a saline activated sludge microbial community over 9 years.</title>
        <authorList>
            <person name="Wang Y."/>
            <person name="Ye J."/>
            <person name="Ju F."/>
            <person name="Liu L."/>
            <person name="Boyd J.A."/>
            <person name="Deng Y."/>
            <person name="Parks D.H."/>
            <person name="Jiang X."/>
            <person name="Yin X."/>
            <person name="Woodcroft B.J."/>
            <person name="Tyson G.W."/>
            <person name="Hugenholtz P."/>
            <person name="Polz M.F."/>
            <person name="Zhang T."/>
        </authorList>
    </citation>
    <scope>NUCLEOTIDE SEQUENCE</scope>
    <source>
        <strain evidence="2">HKST-UBA01</strain>
    </source>
</reference>
<gene>
    <name evidence="2" type="ORF">KC729_12555</name>
</gene>
<accession>A0A956M295</accession>
<feature type="non-terminal residue" evidence="2">
    <location>
        <position position="1"/>
    </location>
</feature>
<dbReference type="Gene3D" id="3.20.20.70">
    <property type="entry name" value="Aldolase class I"/>
    <property type="match status" value="1"/>
</dbReference>
<dbReference type="AlphaFoldDB" id="A0A956M295"/>
<comment type="caution">
    <text evidence="2">The sequence shown here is derived from an EMBL/GenBank/DDBJ whole genome shotgun (WGS) entry which is preliminary data.</text>
</comment>
<proteinExistence type="predicted"/>
<dbReference type="PANTHER" id="PTHR30538:SF0">
    <property type="entry name" value="L-LYSINE 2,3-AMINOMUTASE AQ_1632-RELATED"/>
    <property type="match status" value="1"/>
</dbReference>
<keyword evidence="1" id="KW-0408">Iron</keyword>
<keyword evidence="1" id="KW-0411">Iron-sulfur</keyword>
<dbReference type="GO" id="GO:0051539">
    <property type="term" value="F:4 iron, 4 sulfur cluster binding"/>
    <property type="evidence" value="ECO:0007669"/>
    <property type="project" value="UniProtKB-KW"/>
</dbReference>
<sequence length="268" mass="30819">KLEEYIEPLLAPEFDHVRSIRIGTKSVAYWPYRYVSDKDADDLLRLFDRVVGHGKHLAIMGHHSHWVELTTDVARAAIARIRATGAQYRTQSPVVRNVNDDPEVWTKMWQMQVELGCVPYYMFIERNTGAKHYFELPLTRVLEIYRTAIRRVSGLARTARGPSMSALPGKVAVEGLAQVNGEDVFVLKFLQARNPAWIKRPFFARADDEATWLTDLRPAFGEEKFFYEDELEQILAAGGTHGWRVRDLDHDRELKEPAHWLNAMTVDG</sequence>
<dbReference type="PANTHER" id="PTHR30538">
    <property type="entry name" value="LYSINE 2,3-AMINOMUTASE-RELATED"/>
    <property type="match status" value="1"/>
</dbReference>
<keyword evidence="1" id="KW-0004">4Fe-4S</keyword>
<protein>
    <recommendedName>
        <fullName evidence="4">Lysine 2,3-aminomutase</fullName>
    </recommendedName>
</protein>
<keyword evidence="1" id="KW-0479">Metal-binding</keyword>
<dbReference type="InterPro" id="IPR013785">
    <property type="entry name" value="Aldolase_TIM"/>
</dbReference>
<evidence type="ECO:0008006" key="4">
    <source>
        <dbReference type="Google" id="ProtNLM"/>
    </source>
</evidence>
<dbReference type="Proteomes" id="UP000697710">
    <property type="component" value="Unassembled WGS sequence"/>
</dbReference>
<name>A0A956M295_UNCEI</name>
<reference evidence="2" key="1">
    <citation type="submission" date="2020-04" db="EMBL/GenBank/DDBJ databases">
        <authorList>
            <person name="Zhang T."/>
        </authorList>
    </citation>
    <scope>NUCLEOTIDE SEQUENCE</scope>
    <source>
        <strain evidence="2">HKST-UBA01</strain>
    </source>
</reference>
<dbReference type="InterPro" id="IPR003739">
    <property type="entry name" value="Lys_aminomutase/Glu_NH3_mut"/>
</dbReference>
<dbReference type="EMBL" id="JAGQHR010000404">
    <property type="protein sequence ID" value="MCA9728511.1"/>
    <property type="molecule type" value="Genomic_DNA"/>
</dbReference>